<evidence type="ECO:0000313" key="3">
    <source>
        <dbReference type="EMBL" id="KXF76135.1"/>
    </source>
</evidence>
<dbReference type="OrthoDB" id="9805986at2"/>
<dbReference type="SMART" id="SM00822">
    <property type="entry name" value="PKS_KR"/>
    <property type="match status" value="1"/>
</dbReference>
<comment type="similarity">
    <text evidence="1">Belongs to the short-chain dehydrogenases/reductases (SDR) family.</text>
</comment>
<dbReference type="SUPFAM" id="SSF51735">
    <property type="entry name" value="NAD(P)-binding Rossmann-fold domains"/>
    <property type="match status" value="1"/>
</dbReference>
<dbReference type="AlphaFoldDB" id="A0A135HSG0"/>
<evidence type="ECO:0000259" key="2">
    <source>
        <dbReference type="SMART" id="SM00822"/>
    </source>
</evidence>
<name>A0A135HSG0_9HYPH</name>
<reference evidence="3 4" key="1">
    <citation type="submission" date="2015-11" db="EMBL/GenBank/DDBJ databases">
        <title>Draft genome sequence of Paramesorhizobium deserti A-3-E, a strain highly resistant to diverse beta-lactam antibiotics.</title>
        <authorList>
            <person name="Lv R."/>
            <person name="Yang X."/>
            <person name="Fang N."/>
            <person name="Guo J."/>
            <person name="Luo X."/>
            <person name="Peng F."/>
            <person name="Yang R."/>
            <person name="Cui Y."/>
            <person name="Fang C."/>
            <person name="Song Y."/>
        </authorList>
    </citation>
    <scope>NUCLEOTIDE SEQUENCE [LARGE SCALE GENOMIC DNA]</scope>
    <source>
        <strain evidence="3 4">A-3-E</strain>
    </source>
</reference>
<dbReference type="PRINTS" id="PR00081">
    <property type="entry name" value="GDHRDH"/>
</dbReference>
<dbReference type="InterPro" id="IPR020904">
    <property type="entry name" value="Sc_DH/Rdtase_CS"/>
</dbReference>
<dbReference type="GO" id="GO:0016616">
    <property type="term" value="F:oxidoreductase activity, acting on the CH-OH group of donors, NAD or NADP as acceptor"/>
    <property type="evidence" value="ECO:0007669"/>
    <property type="project" value="TreeGrafter"/>
</dbReference>
<dbReference type="FunFam" id="3.40.50.720:FF:000084">
    <property type="entry name" value="Short-chain dehydrogenase reductase"/>
    <property type="match status" value="1"/>
</dbReference>
<accession>A0A135HSG0</accession>
<dbReference type="EMBL" id="LNTU01000034">
    <property type="protein sequence ID" value="KXF76135.1"/>
    <property type="molecule type" value="Genomic_DNA"/>
</dbReference>
<comment type="caution">
    <text evidence="3">The sequence shown here is derived from an EMBL/GenBank/DDBJ whole genome shotgun (WGS) entry which is preliminary data.</text>
</comment>
<gene>
    <name evidence="3" type="ORF">ATN84_14620</name>
</gene>
<dbReference type="GO" id="GO:0030497">
    <property type="term" value="P:fatty acid elongation"/>
    <property type="evidence" value="ECO:0007669"/>
    <property type="project" value="TreeGrafter"/>
</dbReference>
<dbReference type="PRINTS" id="PR00080">
    <property type="entry name" value="SDRFAMILY"/>
</dbReference>
<proteinExistence type="inferred from homology"/>
<evidence type="ECO:0000256" key="1">
    <source>
        <dbReference type="ARBA" id="ARBA00006484"/>
    </source>
</evidence>
<evidence type="ECO:0000313" key="4">
    <source>
        <dbReference type="Proteomes" id="UP000070107"/>
    </source>
</evidence>
<protein>
    <submittedName>
        <fullName evidence="3">2-deoxy-D-gluconate 3-dehydrogenase</fullName>
    </submittedName>
</protein>
<feature type="domain" description="Ketoreductase" evidence="2">
    <location>
        <begin position="12"/>
        <end position="189"/>
    </location>
</feature>
<sequence>MTDEALFSVAGKTIAVTGGSSGLGLRMVEVLSGHGANVISISRTHAPERGREQGCGEIIDILADVTHADEVQRAFDEAEARLGPVTVVFNNAGVAHMARALDTTREMLEHVFEVNVAGAFCVAQEAARRLIAAGRAGAIINSTSILAERPQKGAAAYAMSKAAVSQMTRALALEWACHDIRVNAIAPGWFPTRLNETVLEGPASGFLKARNPMRRLGEAQDLDGAVLMLASDASRYMTGTIITVDGGHSLQG</sequence>
<dbReference type="InterPro" id="IPR002347">
    <property type="entry name" value="SDR_fam"/>
</dbReference>
<dbReference type="RefSeq" id="WP_068882877.1">
    <property type="nucleotide sequence ID" value="NZ_LNTU01000034.1"/>
</dbReference>
<dbReference type="PANTHER" id="PTHR42760">
    <property type="entry name" value="SHORT-CHAIN DEHYDROGENASES/REDUCTASES FAMILY MEMBER"/>
    <property type="match status" value="1"/>
</dbReference>
<dbReference type="InterPro" id="IPR036291">
    <property type="entry name" value="NAD(P)-bd_dom_sf"/>
</dbReference>
<dbReference type="InterPro" id="IPR057326">
    <property type="entry name" value="KR_dom"/>
</dbReference>
<dbReference type="PANTHER" id="PTHR42760:SF135">
    <property type="entry name" value="BLL7886 PROTEIN"/>
    <property type="match status" value="1"/>
</dbReference>
<dbReference type="Pfam" id="PF13561">
    <property type="entry name" value="adh_short_C2"/>
    <property type="match status" value="1"/>
</dbReference>
<dbReference type="PROSITE" id="PS00061">
    <property type="entry name" value="ADH_SHORT"/>
    <property type="match status" value="1"/>
</dbReference>
<organism evidence="3 4">
    <name type="scientific">Paramesorhizobium deserti</name>
    <dbReference type="NCBI Taxonomy" id="1494590"/>
    <lineage>
        <taxon>Bacteria</taxon>
        <taxon>Pseudomonadati</taxon>
        <taxon>Pseudomonadota</taxon>
        <taxon>Alphaproteobacteria</taxon>
        <taxon>Hyphomicrobiales</taxon>
        <taxon>Phyllobacteriaceae</taxon>
        <taxon>Paramesorhizobium</taxon>
    </lineage>
</organism>
<dbReference type="Proteomes" id="UP000070107">
    <property type="component" value="Unassembled WGS sequence"/>
</dbReference>
<dbReference type="STRING" id="1494590.ATN84_14620"/>
<keyword evidence="4" id="KW-1185">Reference proteome</keyword>
<dbReference type="Gene3D" id="3.40.50.720">
    <property type="entry name" value="NAD(P)-binding Rossmann-like Domain"/>
    <property type="match status" value="1"/>
</dbReference>